<dbReference type="RefSeq" id="WP_066059328.1">
    <property type="nucleotide sequence ID" value="NZ_JBHUNF010000004.1"/>
</dbReference>
<comment type="caution">
    <text evidence="4">The sequence shown here is derived from an EMBL/GenBank/DDBJ whole genome shotgun (WGS) entry which is preliminary data.</text>
</comment>
<keyword evidence="2" id="KW-0560">Oxidoreductase</keyword>
<dbReference type="Pfam" id="PF00881">
    <property type="entry name" value="Nitroreductase"/>
    <property type="match status" value="1"/>
</dbReference>
<dbReference type="PANTHER" id="PTHR43673:SF10">
    <property type="entry name" value="NADH DEHYDROGENASE_NAD(P)H NITROREDUCTASE XCC3605-RELATED"/>
    <property type="match status" value="1"/>
</dbReference>
<accession>A0ABW5RMB5</accession>
<protein>
    <submittedName>
        <fullName evidence="4">Nitroreductase family protein</fullName>
    </submittedName>
</protein>
<comment type="similarity">
    <text evidence="1">Belongs to the nitroreductase family.</text>
</comment>
<keyword evidence="5" id="KW-1185">Reference proteome</keyword>
<dbReference type="Proteomes" id="UP001597453">
    <property type="component" value="Unassembled WGS sequence"/>
</dbReference>
<proteinExistence type="inferred from homology"/>
<name>A0ABW5RMB5_9MICO</name>
<organism evidence="4 5">
    <name type="scientific">Gulosibacter bifidus</name>
    <dbReference type="NCBI Taxonomy" id="272239"/>
    <lineage>
        <taxon>Bacteria</taxon>
        <taxon>Bacillati</taxon>
        <taxon>Actinomycetota</taxon>
        <taxon>Actinomycetes</taxon>
        <taxon>Micrococcales</taxon>
        <taxon>Microbacteriaceae</taxon>
        <taxon>Gulosibacter</taxon>
    </lineage>
</organism>
<evidence type="ECO:0000259" key="3">
    <source>
        <dbReference type="Pfam" id="PF00881"/>
    </source>
</evidence>
<evidence type="ECO:0000256" key="1">
    <source>
        <dbReference type="ARBA" id="ARBA00007118"/>
    </source>
</evidence>
<evidence type="ECO:0000313" key="5">
    <source>
        <dbReference type="Proteomes" id="UP001597453"/>
    </source>
</evidence>
<dbReference type="PANTHER" id="PTHR43673">
    <property type="entry name" value="NAD(P)H NITROREDUCTASE YDGI-RELATED"/>
    <property type="match status" value="1"/>
</dbReference>
<dbReference type="InterPro" id="IPR000415">
    <property type="entry name" value="Nitroreductase-like"/>
</dbReference>
<sequence>METRNAVTASVHELVANRWSPRGFDATHELNDAELASILEAARWTPSASNTQPWAFIVGRRGGEVFDKIFATLGGFNRDWACAVSALIVAVAEVEKADGTAMPSPLYDLGQSAAWMTVQAESMGLNVHQMLGFDADAVAAAFEVPSGLRPYTVIAIGKHSDDVDASIRERDAAPRGRAELRVLAQD</sequence>
<feature type="domain" description="Nitroreductase" evidence="3">
    <location>
        <begin position="15"/>
        <end position="63"/>
    </location>
</feature>
<evidence type="ECO:0000256" key="2">
    <source>
        <dbReference type="ARBA" id="ARBA00023002"/>
    </source>
</evidence>
<dbReference type="EMBL" id="JBHUNF010000004">
    <property type="protein sequence ID" value="MFD2675147.1"/>
    <property type="molecule type" value="Genomic_DNA"/>
</dbReference>
<dbReference type="SUPFAM" id="SSF55469">
    <property type="entry name" value="FMN-dependent nitroreductase-like"/>
    <property type="match status" value="1"/>
</dbReference>
<reference evidence="5" key="1">
    <citation type="journal article" date="2019" name="Int. J. Syst. Evol. Microbiol.">
        <title>The Global Catalogue of Microorganisms (GCM) 10K type strain sequencing project: providing services to taxonomists for standard genome sequencing and annotation.</title>
        <authorList>
            <consortium name="The Broad Institute Genomics Platform"/>
            <consortium name="The Broad Institute Genome Sequencing Center for Infectious Disease"/>
            <person name="Wu L."/>
            <person name="Ma J."/>
        </authorList>
    </citation>
    <scope>NUCLEOTIDE SEQUENCE [LARGE SCALE GENOMIC DNA]</scope>
    <source>
        <strain evidence="5">TISTR 1511</strain>
    </source>
</reference>
<dbReference type="InterPro" id="IPR029479">
    <property type="entry name" value="Nitroreductase"/>
</dbReference>
<gene>
    <name evidence="4" type="ORF">ACFSUQ_07560</name>
</gene>
<evidence type="ECO:0000313" key="4">
    <source>
        <dbReference type="EMBL" id="MFD2675147.1"/>
    </source>
</evidence>
<dbReference type="Gene3D" id="3.40.109.10">
    <property type="entry name" value="NADH Oxidase"/>
    <property type="match status" value="1"/>
</dbReference>